<dbReference type="Pfam" id="PF03492">
    <property type="entry name" value="Methyltransf_7"/>
    <property type="match status" value="1"/>
</dbReference>
<dbReference type="GO" id="GO:0008757">
    <property type="term" value="F:S-adenosylmethionine-dependent methyltransferase activity"/>
    <property type="evidence" value="ECO:0000318"/>
    <property type="project" value="GO_Central"/>
</dbReference>
<dbReference type="Proteomes" id="UP000215914">
    <property type="component" value="Chromosome 11"/>
</dbReference>
<dbReference type="EMBL" id="CM007900">
    <property type="protein sequence ID" value="OTG07510.1"/>
    <property type="molecule type" value="Genomic_DNA"/>
</dbReference>
<evidence type="ECO:0000256" key="5">
    <source>
        <dbReference type="ARBA" id="ARBA00022842"/>
    </source>
</evidence>
<keyword evidence="3 7" id="KW-0808">Transferase</keyword>
<dbReference type="SUPFAM" id="SSF53335">
    <property type="entry name" value="S-adenosyl-L-methionine-dependent methyltransferases"/>
    <property type="match status" value="1"/>
</dbReference>
<evidence type="ECO:0000313" key="8">
    <source>
        <dbReference type="Proteomes" id="UP000215914"/>
    </source>
</evidence>
<dbReference type="InterPro" id="IPR042086">
    <property type="entry name" value="MeTrfase_capping"/>
</dbReference>
<comment type="similarity">
    <text evidence="1">Belongs to the methyltransferase superfamily. Type-7 methyltransferase family.</text>
</comment>
<evidence type="ECO:0000256" key="3">
    <source>
        <dbReference type="ARBA" id="ARBA00022679"/>
    </source>
</evidence>
<evidence type="ECO:0000313" key="7">
    <source>
        <dbReference type="EMBL" id="OTG07510.1"/>
    </source>
</evidence>
<dbReference type="FunCoup" id="A0A251T8N0">
    <property type="interactions" value="87"/>
</dbReference>
<dbReference type="AlphaFoldDB" id="A0A251T8N0"/>
<dbReference type="Gene3D" id="3.40.50.150">
    <property type="entry name" value="Vaccinia Virus protein VP39"/>
    <property type="match status" value="1"/>
</dbReference>
<dbReference type="Gene3D" id="1.10.1200.270">
    <property type="entry name" value="Methyltransferase, alpha-helical capping domain"/>
    <property type="match status" value="1"/>
</dbReference>
<dbReference type="EMBL" id="MNCJ02000326">
    <property type="protein sequence ID" value="KAF5780717.1"/>
    <property type="molecule type" value="Genomic_DNA"/>
</dbReference>
<dbReference type="InParanoid" id="A0A251T8N0"/>
<keyword evidence="2 7" id="KW-0489">Methyltransferase</keyword>
<accession>A0A251T8N0</accession>
<proteinExistence type="inferred from homology"/>
<organism evidence="7 8">
    <name type="scientific">Helianthus annuus</name>
    <name type="common">Common sunflower</name>
    <dbReference type="NCBI Taxonomy" id="4232"/>
    <lineage>
        <taxon>Eukaryota</taxon>
        <taxon>Viridiplantae</taxon>
        <taxon>Streptophyta</taxon>
        <taxon>Embryophyta</taxon>
        <taxon>Tracheophyta</taxon>
        <taxon>Spermatophyta</taxon>
        <taxon>Magnoliopsida</taxon>
        <taxon>eudicotyledons</taxon>
        <taxon>Gunneridae</taxon>
        <taxon>Pentapetalae</taxon>
        <taxon>asterids</taxon>
        <taxon>campanulids</taxon>
        <taxon>Asterales</taxon>
        <taxon>Asteraceae</taxon>
        <taxon>Asteroideae</taxon>
        <taxon>Heliantheae alliance</taxon>
        <taxon>Heliantheae</taxon>
        <taxon>Helianthus</taxon>
    </lineage>
</organism>
<dbReference type="GO" id="GO:0046872">
    <property type="term" value="F:metal ion binding"/>
    <property type="evidence" value="ECO:0007669"/>
    <property type="project" value="UniProtKB-KW"/>
</dbReference>
<reference evidence="7" key="2">
    <citation type="submission" date="2017-02" db="EMBL/GenBank/DDBJ databases">
        <title>Sunflower complete genome.</title>
        <authorList>
            <person name="Langlade N."/>
            <person name="Munos S."/>
        </authorList>
    </citation>
    <scope>NUCLEOTIDE SEQUENCE [LARGE SCALE GENOMIC DNA]</scope>
    <source>
        <tissue evidence="7">Leaves</tissue>
    </source>
</reference>
<keyword evidence="8" id="KW-1185">Reference proteome</keyword>
<dbReference type="PANTHER" id="PTHR31009">
    <property type="entry name" value="S-ADENOSYL-L-METHIONINE:CARBOXYL METHYLTRANSFERASE FAMILY PROTEIN"/>
    <property type="match status" value="1"/>
</dbReference>
<keyword evidence="4" id="KW-0479">Metal-binding</keyword>
<dbReference type="GO" id="GO:0032259">
    <property type="term" value="P:methylation"/>
    <property type="evidence" value="ECO:0000318"/>
    <property type="project" value="GO_Central"/>
</dbReference>
<evidence type="ECO:0000256" key="4">
    <source>
        <dbReference type="ARBA" id="ARBA00022723"/>
    </source>
</evidence>
<dbReference type="InterPro" id="IPR029063">
    <property type="entry name" value="SAM-dependent_MTases_sf"/>
</dbReference>
<dbReference type="OMA" id="ASWARCI"/>
<evidence type="ECO:0000256" key="2">
    <source>
        <dbReference type="ARBA" id="ARBA00022603"/>
    </source>
</evidence>
<reference evidence="6 8" key="1">
    <citation type="journal article" date="2017" name="Nature">
        <title>The sunflower genome provides insights into oil metabolism, flowering and Asterid evolution.</title>
        <authorList>
            <person name="Badouin H."/>
            <person name="Gouzy J."/>
            <person name="Grassa C.J."/>
            <person name="Murat F."/>
            <person name="Staton S.E."/>
            <person name="Cottret L."/>
            <person name="Lelandais-Briere C."/>
            <person name="Owens G.L."/>
            <person name="Carrere S."/>
            <person name="Mayjonade B."/>
            <person name="Legrand L."/>
            <person name="Gill N."/>
            <person name="Kane N.C."/>
            <person name="Bowers J.E."/>
            <person name="Hubner S."/>
            <person name="Bellec A."/>
            <person name="Berard A."/>
            <person name="Berges H."/>
            <person name="Blanchet N."/>
            <person name="Boniface M.C."/>
            <person name="Brunel D."/>
            <person name="Catrice O."/>
            <person name="Chaidir N."/>
            <person name="Claudel C."/>
            <person name="Donnadieu C."/>
            <person name="Faraut T."/>
            <person name="Fievet G."/>
            <person name="Helmstetter N."/>
            <person name="King M."/>
            <person name="Knapp S.J."/>
            <person name="Lai Z."/>
            <person name="Le Paslier M.C."/>
            <person name="Lippi Y."/>
            <person name="Lorenzon L."/>
            <person name="Mandel J.R."/>
            <person name="Marage G."/>
            <person name="Marchand G."/>
            <person name="Marquand E."/>
            <person name="Bret-Mestries E."/>
            <person name="Morien E."/>
            <person name="Nambeesan S."/>
            <person name="Nguyen T."/>
            <person name="Pegot-Espagnet P."/>
            <person name="Pouilly N."/>
            <person name="Raftis F."/>
            <person name="Sallet E."/>
            <person name="Schiex T."/>
            <person name="Thomas J."/>
            <person name="Vandecasteele C."/>
            <person name="Vares D."/>
            <person name="Vear F."/>
            <person name="Vautrin S."/>
            <person name="Crespi M."/>
            <person name="Mangin B."/>
            <person name="Burke J.M."/>
            <person name="Salse J."/>
            <person name="Munos S."/>
            <person name="Vincourt P."/>
            <person name="Rieseberg L.H."/>
            <person name="Langlade N.B."/>
        </authorList>
    </citation>
    <scope>NUCLEOTIDE SEQUENCE [LARGE SCALE GENOMIC DNA]</scope>
    <source>
        <strain evidence="8">cv. SF193</strain>
        <tissue evidence="6">Leaves</tissue>
    </source>
</reference>
<name>A0A251T8N0_HELAN</name>
<gene>
    <name evidence="7" type="ORF">HannXRQ_Chr11g0331271</name>
    <name evidence="6" type="ORF">HanXRQr2_Chr11g0475191</name>
</gene>
<dbReference type="OrthoDB" id="1523883at2759"/>
<dbReference type="EC" id="2.1.1.-" evidence="6"/>
<sequence length="368" mass="41103">MALVNILHMNTGDGELSYAKNSLLQETGIRNAIPILKHSIKGIANYGVFKDCITVADLGCSSGTNTLLVVSNIIDIVHEVCQENNREVPQFQVCLNDLFGNDFNTIFKSLPDFYANVKKNKGEAFGPCFISAVPGSFYGRLFPNKSLHLVHCATSNQWLSQMPQGLENNGSNIYIAKTSPPNVYQAYGKQFHTDFTKFLRMRSEEVVHGGSMVLTIPSRSLVDLASDDSCAFFELLGQSLVDMVKEGLVQGADINSFNMPLYFPCEDEVRNIIESEGSFSVENLNVFKVNWDPCDTDYTNMNDSNELSQVHGKNTSKVLRVALEPLLVSHFGNSIIHVLFKKYEKHVADHLSKKKTRHFFLTISLTKK</sequence>
<dbReference type="InterPro" id="IPR005299">
    <property type="entry name" value="MeTrfase_7"/>
</dbReference>
<reference evidence="6" key="3">
    <citation type="submission" date="2020-06" db="EMBL/GenBank/DDBJ databases">
        <title>Helianthus annuus Genome sequencing and assembly Release 2.</title>
        <authorList>
            <person name="Gouzy J."/>
            <person name="Langlade N."/>
            <person name="Munos S."/>
        </authorList>
    </citation>
    <scope>NUCLEOTIDE SEQUENCE</scope>
    <source>
        <tissue evidence="6">Leaves</tissue>
    </source>
</reference>
<keyword evidence="5" id="KW-0460">Magnesium</keyword>
<dbReference type="Gramene" id="mRNA:HanXRQr2_Chr11g0475191">
    <property type="protein sequence ID" value="mRNA:HanXRQr2_Chr11g0475191"/>
    <property type="gene ID" value="HanXRQr2_Chr11g0475191"/>
</dbReference>
<evidence type="ECO:0000256" key="1">
    <source>
        <dbReference type="ARBA" id="ARBA00007967"/>
    </source>
</evidence>
<protein>
    <submittedName>
        <fullName evidence="6 7">Methyltransferase</fullName>
        <ecNumber evidence="6">2.1.1.-</ecNumber>
    </submittedName>
</protein>
<evidence type="ECO:0000313" key="6">
    <source>
        <dbReference type="EMBL" id="KAF5780717.1"/>
    </source>
</evidence>